<reference evidence="2 3" key="1">
    <citation type="submission" date="2024-10" db="EMBL/GenBank/DDBJ databases">
        <title>Updated reference genomes for cyclostephanoid diatoms.</title>
        <authorList>
            <person name="Roberts W.R."/>
            <person name="Alverson A.J."/>
        </authorList>
    </citation>
    <scope>NUCLEOTIDE SEQUENCE [LARGE SCALE GENOMIC DNA]</scope>
    <source>
        <strain evidence="2 3">AJA276-08</strain>
    </source>
</reference>
<feature type="compositionally biased region" description="Basic residues" evidence="1">
    <location>
        <begin position="699"/>
        <end position="711"/>
    </location>
</feature>
<sequence>MNRHPKRMSRKCDDASRPSSSIGDRAGWEGGLSPAAYLKKTNARKSWNDSDSDDSLPLGSGRKGPRELNKFMEFSKDAIDRKSRKDGCGSSGDDSSSSSSSSSSVCGGEGGVGASHFEKGARTVPTARSNVTADPKTRESHTMHARTKAISRSLLSKISNAGKRERTTPHNAPGFSTAESKASRIEIPEDITSINQLQWYRMLLLNTDTRTMEVLQPCRVLSRGETVRCRKNNIINYASKMDGKNTVIQYLKFPDVERGLYKCVDDSSLIPFGHASKDGLSATFNDDYLRRYLQQQSKTVAPRDLESMRLFIKRAFDHARETERKSRVQAKKDLQEYYDSSSGDEADIGHSGKQVSESKRVQFEVLENDDVVSGDDGENHYEIDDLEIPYTQAITYDPDDFGTVEGQSNEPIRPGDVIECYCPIFVTGDPRGLRQATVLAVDPNDAMPLVLSNGEGLFSSTSVKRIKVMSGNELVDHPGIFRAMDRFKLTKSGNATAADAISMEAARFGAIMKKNISRLKEKAEADGFAPMDLLVNIKGVKIRPKNPTHTNASTSTSFRRKERESLPSSSSDDISNSETAKITSKEAMKEPVIEEISDAIFCTGKTNGNKENNQAATGEEKKSRGGCFSSPASLGSSLATSDASSIESISICLGVNHQKMTQGEKSSPPKMRQLKTNSQSDANTYDLSLSSDDDEAKRRNVRQKRMGKSKSVRPCLSNKCFSSEISLEITNPFGLTRKMTVKPSPTISYASPKRQLKRVPASVNRSTLTASNMNNGNDKRGSASKNSLENEQDLSSPPPASTSSFLRSNSSIRKKAGTTSSSRFTKLSSSSDMIEISRSNRSNPTTKKRQLPSSDSSSSDDGDDAAISKPHRMRNESKVVRMQDASGQSRDSSESIERLCKSKERMESVNLESVKKLGWTRGKAGWEKSSASGFGFRFGRYK</sequence>
<keyword evidence="3" id="KW-1185">Reference proteome</keyword>
<feature type="compositionally biased region" description="Basic and acidic residues" evidence="1">
    <location>
        <begin position="891"/>
        <end position="901"/>
    </location>
</feature>
<feature type="compositionally biased region" description="Polar residues" evidence="1">
    <location>
        <begin position="783"/>
        <end position="811"/>
    </location>
</feature>
<proteinExistence type="predicted"/>
<dbReference type="EMBL" id="JALLAZ020000109">
    <property type="protein sequence ID" value="KAL3803579.1"/>
    <property type="molecule type" value="Genomic_DNA"/>
</dbReference>
<evidence type="ECO:0000313" key="3">
    <source>
        <dbReference type="Proteomes" id="UP001530315"/>
    </source>
</evidence>
<feature type="compositionally biased region" description="Polar residues" evidence="1">
    <location>
        <begin position="604"/>
        <end position="616"/>
    </location>
</feature>
<feature type="region of interest" description="Disordered" evidence="1">
    <location>
        <begin position="743"/>
        <end position="901"/>
    </location>
</feature>
<feature type="compositionally biased region" description="Low complexity" evidence="1">
    <location>
        <begin position="91"/>
        <end position="106"/>
    </location>
</feature>
<dbReference type="AlphaFoldDB" id="A0ABD3QUN6"/>
<dbReference type="Proteomes" id="UP001530315">
    <property type="component" value="Unassembled WGS sequence"/>
</dbReference>
<evidence type="ECO:0000313" key="2">
    <source>
        <dbReference type="EMBL" id="KAL3803579.1"/>
    </source>
</evidence>
<feature type="compositionally biased region" description="Polar residues" evidence="1">
    <location>
        <begin position="763"/>
        <end position="776"/>
    </location>
</feature>
<feature type="compositionally biased region" description="Basic and acidic residues" evidence="1">
    <location>
        <begin position="64"/>
        <end position="87"/>
    </location>
</feature>
<feature type="compositionally biased region" description="Low complexity" evidence="1">
    <location>
        <begin position="818"/>
        <end position="839"/>
    </location>
</feature>
<feature type="compositionally biased region" description="Polar residues" evidence="1">
    <location>
        <begin position="674"/>
        <end position="690"/>
    </location>
</feature>
<feature type="region of interest" description="Disordered" evidence="1">
    <location>
        <begin position="1"/>
        <end position="181"/>
    </location>
</feature>
<feature type="region of interest" description="Disordered" evidence="1">
    <location>
        <begin position="659"/>
        <end position="714"/>
    </location>
</feature>
<feature type="region of interest" description="Disordered" evidence="1">
    <location>
        <begin position="603"/>
        <end position="634"/>
    </location>
</feature>
<gene>
    <name evidence="2" type="ORF">ACHAW5_003360</name>
</gene>
<feature type="region of interest" description="Disordered" evidence="1">
    <location>
        <begin position="543"/>
        <end position="589"/>
    </location>
</feature>
<feature type="compositionally biased region" description="Low complexity" evidence="1">
    <location>
        <begin position="566"/>
        <end position="577"/>
    </location>
</feature>
<comment type="caution">
    <text evidence="2">The sequence shown here is derived from an EMBL/GenBank/DDBJ whole genome shotgun (WGS) entry which is preliminary data.</text>
</comment>
<protein>
    <submittedName>
        <fullName evidence="2">Uncharacterized protein</fullName>
    </submittedName>
</protein>
<name>A0ABD3QUN6_9STRA</name>
<feature type="region of interest" description="Disordered" evidence="1">
    <location>
        <begin position="337"/>
        <end position="356"/>
    </location>
</feature>
<evidence type="ECO:0000256" key="1">
    <source>
        <dbReference type="SAM" id="MobiDB-lite"/>
    </source>
</evidence>
<organism evidence="2 3">
    <name type="scientific">Stephanodiscus triporus</name>
    <dbReference type="NCBI Taxonomy" id="2934178"/>
    <lineage>
        <taxon>Eukaryota</taxon>
        <taxon>Sar</taxon>
        <taxon>Stramenopiles</taxon>
        <taxon>Ochrophyta</taxon>
        <taxon>Bacillariophyta</taxon>
        <taxon>Coscinodiscophyceae</taxon>
        <taxon>Thalassiosirophycidae</taxon>
        <taxon>Stephanodiscales</taxon>
        <taxon>Stephanodiscaceae</taxon>
        <taxon>Stephanodiscus</taxon>
    </lineage>
</organism>
<feature type="compositionally biased region" description="Polar residues" evidence="1">
    <location>
        <begin position="547"/>
        <end position="557"/>
    </location>
</feature>
<accession>A0ABD3QUN6</accession>